<keyword evidence="2" id="KW-1185">Reference proteome</keyword>
<sequence>YITLGTNHFIPQEILLTIKKILYSHTAIIIKEEVEKLINKFQLESKLCAIVTDNGSNLSITKGIQEIDQLVIKCKNLIKFLSQDKKQQQLREAQLYLINQQGDSNKLDNDEEYIVLNVVKANNTRWNSVYYAFEHLIILKSAIVMLKETLLQDISTRIRQEGGLLEDLIPTIYEWKIIREVVQLLEPFEQLTRLFS</sequence>
<dbReference type="EMBL" id="CAJVQC010125887">
    <property type="protein sequence ID" value="CAG8840155.1"/>
    <property type="molecule type" value="Genomic_DNA"/>
</dbReference>
<proteinExistence type="predicted"/>
<protein>
    <submittedName>
        <fullName evidence="1">33855_t:CDS:1</fullName>
    </submittedName>
</protein>
<dbReference type="Proteomes" id="UP000789920">
    <property type="component" value="Unassembled WGS sequence"/>
</dbReference>
<evidence type="ECO:0000313" key="2">
    <source>
        <dbReference type="Proteomes" id="UP000789920"/>
    </source>
</evidence>
<evidence type="ECO:0000313" key="1">
    <source>
        <dbReference type="EMBL" id="CAG8840155.1"/>
    </source>
</evidence>
<feature type="non-terminal residue" evidence="1">
    <location>
        <position position="196"/>
    </location>
</feature>
<reference evidence="1" key="1">
    <citation type="submission" date="2021-06" db="EMBL/GenBank/DDBJ databases">
        <authorList>
            <person name="Kallberg Y."/>
            <person name="Tangrot J."/>
            <person name="Rosling A."/>
        </authorList>
    </citation>
    <scope>NUCLEOTIDE SEQUENCE</scope>
    <source>
        <strain evidence="1">MA461A</strain>
    </source>
</reference>
<name>A0ACA9SHM6_9GLOM</name>
<feature type="non-terminal residue" evidence="1">
    <location>
        <position position="1"/>
    </location>
</feature>
<accession>A0ACA9SHM6</accession>
<gene>
    <name evidence="1" type="ORF">RPERSI_LOCUS31323</name>
</gene>
<organism evidence="1 2">
    <name type="scientific">Racocetra persica</name>
    <dbReference type="NCBI Taxonomy" id="160502"/>
    <lineage>
        <taxon>Eukaryota</taxon>
        <taxon>Fungi</taxon>
        <taxon>Fungi incertae sedis</taxon>
        <taxon>Mucoromycota</taxon>
        <taxon>Glomeromycotina</taxon>
        <taxon>Glomeromycetes</taxon>
        <taxon>Diversisporales</taxon>
        <taxon>Gigasporaceae</taxon>
        <taxon>Racocetra</taxon>
    </lineage>
</organism>
<comment type="caution">
    <text evidence="1">The sequence shown here is derived from an EMBL/GenBank/DDBJ whole genome shotgun (WGS) entry which is preliminary data.</text>
</comment>